<dbReference type="Proteomes" id="UP000828941">
    <property type="component" value="Chromosome 9"/>
</dbReference>
<dbReference type="EMBL" id="CM039434">
    <property type="protein sequence ID" value="KAI4322336.1"/>
    <property type="molecule type" value="Genomic_DNA"/>
</dbReference>
<comment type="caution">
    <text evidence="1">The sequence shown here is derived from an EMBL/GenBank/DDBJ whole genome shotgun (WGS) entry which is preliminary data.</text>
</comment>
<keyword evidence="2" id="KW-1185">Reference proteome</keyword>
<evidence type="ECO:0000313" key="2">
    <source>
        <dbReference type="Proteomes" id="UP000828941"/>
    </source>
</evidence>
<protein>
    <submittedName>
        <fullName evidence="1">Uncharacterized protein</fullName>
    </submittedName>
</protein>
<reference evidence="1 2" key="1">
    <citation type="journal article" date="2022" name="DNA Res.">
        <title>Chromosomal-level genome assembly of the orchid tree Bauhinia variegata (Leguminosae; Cercidoideae) supports the allotetraploid origin hypothesis of Bauhinia.</title>
        <authorList>
            <person name="Zhong Y."/>
            <person name="Chen Y."/>
            <person name="Zheng D."/>
            <person name="Pang J."/>
            <person name="Liu Y."/>
            <person name="Luo S."/>
            <person name="Meng S."/>
            <person name="Qian L."/>
            <person name="Wei D."/>
            <person name="Dai S."/>
            <person name="Zhou R."/>
        </authorList>
    </citation>
    <scope>NUCLEOTIDE SEQUENCE [LARGE SCALE GENOMIC DNA]</scope>
    <source>
        <strain evidence="1">BV-YZ2020</strain>
    </source>
</reference>
<name>A0ACB9MGT1_BAUVA</name>
<sequence length="1225" mass="136606">MANGTNSEEFVVLSRVRTGLKREFAFAMKAQSEICGSLGRTRASKNRNGVQESPRSKRSKKSGSMEAERDEEKEQNSVDVVQLKNSEGVKIEEDMGDMMSEEEAKSDVVDLGSDDEPKNQMGESTGQREPEDEAAMPICEEEPKSDVVETLSDDERKSSYMLESSKEEIMDEMAQLICENESKEEETNETDVVKSLMNETIKKEDMEMCPPKEEDISGLRPVSVKDDYKVKHLSVEKPLKRFTRAALKQKVDQSKKEPEDEAAMPVCEEEPKSDVVETVSDDERKSSHILESSKEEAMVEMAQPICENESKKEETNETDVHKSLMNETIKKEETKICPPEEEDISGLKPISVNDDHKVKVISVDKPLRRFTRSALKQKVDESMGKKEPVHEAAMPICEEEPKSDVVDTVSDDEHKSSHMLESSKEEVMDEMAQPICENEGKEEETNETDVHKSLMNETIKKEEMEICPPKEEDISGLKTVSVNDDYKVKDISVEKPRRRFTRSVLKQKLDDTTVKNDGENGCARPILLSDNLKRESEGGSLFTSPTQIKMSRTSLKKFPSKLKDLLATGILEGVPVKYVRGLKARRPGETGLHGVIRGSGIVCYCEVCNGVEVVTPTVFELHAGSANKRPPEYIFLENGSTLRDIMNMCLNLPLDTLENAIQNALGGFPMKKSALCLNCRVSISEASKGLSKVLCDSCMELKESRPSPMASLATHTAETSYSPVSLAATPGSPEPALVPKLLKSGMKHSSSQGKSQGRLTRKDLRLHKLVFEEDVLPDGTEVAYYARGQKLLVGYKKGFGIICSCCNSEVSPSLFEAHAGWASRRKPYLHIYTSNGVSLHELSISLSRGRRFSANENDDLCSICSDGGDLLCCDGCPRAFHIDCVPLSSIPTGTWYCKYCQNLFQKDKYVEHNVNAVAAGRIAGVDPLEQINQRCIRIVNNLKDQGGCALCRSHAFSKNFGPGTVIICDQCEREYHVGCLKDHNMQNLEELPEGNWFCCTECNQIHVTLVNLVARGEANLPDSLISMIKKKYEEKGLETGGGFDIKWRILNWKLASDNETRQLLSKACSIFHERFDPIVDTSSGRDFIPTMLYGKNIRGQDFGGMYCAVLTVNQLVVSAGLFRIFGQEVAELPLVATNTDCQGQGYFQSLFSCIETLLGSLKVRHLVLPTADETESIWINKFGFAKLDQDEMNNFKKYYQMMIFQGTAVLHNSSSKKQKPAEVSV</sequence>
<gene>
    <name evidence="1" type="ORF">L6164_022041</name>
</gene>
<evidence type="ECO:0000313" key="1">
    <source>
        <dbReference type="EMBL" id="KAI4322336.1"/>
    </source>
</evidence>
<organism evidence="1 2">
    <name type="scientific">Bauhinia variegata</name>
    <name type="common">Purple orchid tree</name>
    <name type="synonym">Phanera variegata</name>
    <dbReference type="NCBI Taxonomy" id="167791"/>
    <lineage>
        <taxon>Eukaryota</taxon>
        <taxon>Viridiplantae</taxon>
        <taxon>Streptophyta</taxon>
        <taxon>Embryophyta</taxon>
        <taxon>Tracheophyta</taxon>
        <taxon>Spermatophyta</taxon>
        <taxon>Magnoliopsida</taxon>
        <taxon>eudicotyledons</taxon>
        <taxon>Gunneridae</taxon>
        <taxon>Pentapetalae</taxon>
        <taxon>rosids</taxon>
        <taxon>fabids</taxon>
        <taxon>Fabales</taxon>
        <taxon>Fabaceae</taxon>
        <taxon>Cercidoideae</taxon>
        <taxon>Cercideae</taxon>
        <taxon>Bauhiniinae</taxon>
        <taxon>Bauhinia</taxon>
    </lineage>
</organism>
<accession>A0ACB9MGT1</accession>
<proteinExistence type="predicted"/>